<dbReference type="FunCoup" id="J0WSX4">
    <property type="interactions" value="41"/>
</dbReference>
<dbReference type="Proteomes" id="UP000006514">
    <property type="component" value="Unassembled WGS sequence"/>
</dbReference>
<keyword evidence="7" id="KW-1185">Reference proteome</keyword>
<sequence>MEYALKASDAIKSFRETRLSALRPVTEFFDYNRISRPADLNTATQRISYNTRYFSGNYLIVIAALAVYAAITNLYLVFALVFLIGGFIAINKFAPEPMQVGEHVVTQKSLYTILFVVGIPLVWWNEPFSTLFWLIGSSLVLILGHAALIEPGVESEYSEVEAGTNV</sequence>
<evidence type="ECO:0000313" key="7">
    <source>
        <dbReference type="Proteomes" id="UP000006514"/>
    </source>
</evidence>
<dbReference type="eggNOG" id="KOG3142">
    <property type="taxonomic scope" value="Eukaryota"/>
</dbReference>
<dbReference type="AlphaFoldDB" id="J0WSX4"/>
<reference evidence="7" key="1">
    <citation type="journal article" date="2012" name="Science">
        <title>The Paleozoic origin of enzymatic lignin decomposition reconstructed from 31 fungal genomes.</title>
        <authorList>
            <person name="Floudas D."/>
            <person name="Binder M."/>
            <person name="Riley R."/>
            <person name="Barry K."/>
            <person name="Blanchette R.A."/>
            <person name="Henrissat B."/>
            <person name="Martinez A.T."/>
            <person name="Otillar R."/>
            <person name="Spatafora J.W."/>
            <person name="Yadav J.S."/>
            <person name="Aerts A."/>
            <person name="Benoit I."/>
            <person name="Boyd A."/>
            <person name="Carlson A."/>
            <person name="Copeland A."/>
            <person name="Coutinho P.M."/>
            <person name="de Vries R.P."/>
            <person name="Ferreira P."/>
            <person name="Findley K."/>
            <person name="Foster B."/>
            <person name="Gaskell J."/>
            <person name="Glotzer D."/>
            <person name="Gorecki P."/>
            <person name="Heitman J."/>
            <person name="Hesse C."/>
            <person name="Hori C."/>
            <person name="Igarashi K."/>
            <person name="Jurgens J.A."/>
            <person name="Kallen N."/>
            <person name="Kersten P."/>
            <person name="Kohler A."/>
            <person name="Kuees U."/>
            <person name="Kumar T.K.A."/>
            <person name="Kuo A."/>
            <person name="LaButti K."/>
            <person name="Larrondo L.F."/>
            <person name="Lindquist E."/>
            <person name="Ling A."/>
            <person name="Lombard V."/>
            <person name="Lucas S."/>
            <person name="Lundell T."/>
            <person name="Martin R."/>
            <person name="McLaughlin D.J."/>
            <person name="Morgenstern I."/>
            <person name="Morin E."/>
            <person name="Murat C."/>
            <person name="Nagy L.G."/>
            <person name="Nolan M."/>
            <person name="Ohm R.A."/>
            <person name="Patyshakuliyeva A."/>
            <person name="Rokas A."/>
            <person name="Ruiz-Duenas F.J."/>
            <person name="Sabat G."/>
            <person name="Salamov A."/>
            <person name="Samejima M."/>
            <person name="Schmutz J."/>
            <person name="Slot J.C."/>
            <person name="St John F."/>
            <person name="Stenlid J."/>
            <person name="Sun H."/>
            <person name="Sun S."/>
            <person name="Syed K."/>
            <person name="Tsang A."/>
            <person name="Wiebenga A."/>
            <person name="Young D."/>
            <person name="Pisabarro A."/>
            <person name="Eastwood D.C."/>
            <person name="Martin F."/>
            <person name="Cullen D."/>
            <person name="Grigoriev I.V."/>
            <person name="Hibbett D.S."/>
        </authorList>
    </citation>
    <scope>NUCLEOTIDE SEQUENCE [LARGE SCALE GENOMIC DNA]</scope>
    <source>
        <strain evidence="7">TFB10046</strain>
    </source>
</reference>
<comment type="similarity">
    <text evidence="5">Belongs to the PRA1 family.</text>
</comment>
<dbReference type="PANTHER" id="PTHR19317">
    <property type="entry name" value="PRENYLATED RAB ACCEPTOR 1-RELATED"/>
    <property type="match status" value="1"/>
</dbReference>
<protein>
    <recommendedName>
        <fullName evidence="5">PRA1 family protein</fullName>
    </recommendedName>
</protein>
<evidence type="ECO:0000256" key="3">
    <source>
        <dbReference type="ARBA" id="ARBA00022989"/>
    </source>
</evidence>
<dbReference type="KEGG" id="adl:AURDEDRAFT_147466"/>
<proteinExistence type="inferred from homology"/>
<dbReference type="GO" id="GO:0016020">
    <property type="term" value="C:membrane"/>
    <property type="evidence" value="ECO:0007669"/>
    <property type="project" value="UniProtKB-SubCell"/>
</dbReference>
<keyword evidence="3 5" id="KW-1133">Transmembrane helix</keyword>
<dbReference type="PANTHER" id="PTHR19317:SF0">
    <property type="entry name" value="PRENYLATED RAB ACCEPTOR PROTEIN 1"/>
    <property type="match status" value="1"/>
</dbReference>
<dbReference type="OMA" id="PWTVFFN"/>
<evidence type="ECO:0000256" key="4">
    <source>
        <dbReference type="ARBA" id="ARBA00023136"/>
    </source>
</evidence>
<gene>
    <name evidence="6" type="ORF">AURDEDRAFT_147466</name>
</gene>
<dbReference type="GO" id="GO:0005794">
    <property type="term" value="C:Golgi apparatus"/>
    <property type="evidence" value="ECO:0007669"/>
    <property type="project" value="TreeGrafter"/>
</dbReference>
<dbReference type="Pfam" id="PF03208">
    <property type="entry name" value="PRA1"/>
    <property type="match status" value="1"/>
</dbReference>
<evidence type="ECO:0000313" key="6">
    <source>
        <dbReference type="EMBL" id="EJD35297.1"/>
    </source>
</evidence>
<dbReference type="OrthoDB" id="63113at2759"/>
<comment type="subcellular location">
    <subcellularLocation>
        <location evidence="1 5">Membrane</location>
        <topology evidence="1 5">Multi-pass membrane protein</topology>
    </subcellularLocation>
</comment>
<dbReference type="InterPro" id="IPR004895">
    <property type="entry name" value="Prenylated_rab_accept_PRA1"/>
</dbReference>
<evidence type="ECO:0000256" key="2">
    <source>
        <dbReference type="ARBA" id="ARBA00022692"/>
    </source>
</evidence>
<evidence type="ECO:0000256" key="5">
    <source>
        <dbReference type="RuleBase" id="RU363107"/>
    </source>
</evidence>
<feature type="transmembrane region" description="Helical" evidence="5">
    <location>
        <begin position="58"/>
        <end position="88"/>
    </location>
</feature>
<dbReference type="InParanoid" id="J0WSX4"/>
<accession>J0WSX4</accession>
<feature type="transmembrane region" description="Helical" evidence="5">
    <location>
        <begin position="131"/>
        <end position="149"/>
    </location>
</feature>
<evidence type="ECO:0000256" key="1">
    <source>
        <dbReference type="ARBA" id="ARBA00004141"/>
    </source>
</evidence>
<feature type="transmembrane region" description="Helical" evidence="5">
    <location>
        <begin position="109"/>
        <end position="125"/>
    </location>
</feature>
<keyword evidence="2 5" id="KW-0812">Transmembrane</keyword>
<dbReference type="EMBL" id="JH687895">
    <property type="protein sequence ID" value="EJD35297.1"/>
    <property type="molecule type" value="Genomic_DNA"/>
</dbReference>
<organism evidence="6 7">
    <name type="scientific">Auricularia subglabra (strain TFB-10046 / SS5)</name>
    <name type="common">White-rot fungus</name>
    <name type="synonym">Auricularia delicata (strain TFB10046)</name>
    <dbReference type="NCBI Taxonomy" id="717982"/>
    <lineage>
        <taxon>Eukaryota</taxon>
        <taxon>Fungi</taxon>
        <taxon>Dikarya</taxon>
        <taxon>Basidiomycota</taxon>
        <taxon>Agaricomycotina</taxon>
        <taxon>Agaricomycetes</taxon>
        <taxon>Auriculariales</taxon>
        <taxon>Auriculariaceae</taxon>
        <taxon>Auricularia</taxon>
    </lineage>
</organism>
<keyword evidence="4 5" id="KW-0472">Membrane</keyword>
<name>J0WSX4_AURST</name>